<dbReference type="PANTHER" id="PTHR11236">
    <property type="entry name" value="AMINOBENZOATE/ANTHRANILATE SYNTHASE"/>
    <property type="match status" value="1"/>
</dbReference>
<evidence type="ECO:0000256" key="2">
    <source>
        <dbReference type="ARBA" id="ARBA00009562"/>
    </source>
</evidence>
<reference evidence="12 13" key="1">
    <citation type="journal article" date="2022" name="Nat. Plants">
        <title>Genomes of leafy and leafless Platanthera orchids illuminate the evolution of mycoheterotrophy.</title>
        <authorList>
            <person name="Li M.H."/>
            <person name="Liu K.W."/>
            <person name="Li Z."/>
            <person name="Lu H.C."/>
            <person name="Ye Q.L."/>
            <person name="Zhang D."/>
            <person name="Wang J.Y."/>
            <person name="Li Y.F."/>
            <person name="Zhong Z.M."/>
            <person name="Liu X."/>
            <person name="Yu X."/>
            <person name="Liu D.K."/>
            <person name="Tu X.D."/>
            <person name="Liu B."/>
            <person name="Hao Y."/>
            <person name="Liao X.Y."/>
            <person name="Jiang Y.T."/>
            <person name="Sun W.H."/>
            <person name="Chen J."/>
            <person name="Chen Y.Q."/>
            <person name="Ai Y."/>
            <person name="Zhai J.W."/>
            <person name="Wu S.S."/>
            <person name="Zhou Z."/>
            <person name="Hsiao Y.Y."/>
            <person name="Wu W.L."/>
            <person name="Chen Y.Y."/>
            <person name="Lin Y.F."/>
            <person name="Hsu J.L."/>
            <person name="Li C.Y."/>
            <person name="Wang Z.W."/>
            <person name="Zhao X."/>
            <person name="Zhong W.Y."/>
            <person name="Ma X.K."/>
            <person name="Ma L."/>
            <person name="Huang J."/>
            <person name="Chen G.Z."/>
            <person name="Huang M.Z."/>
            <person name="Huang L."/>
            <person name="Peng D.H."/>
            <person name="Luo Y.B."/>
            <person name="Zou S.Q."/>
            <person name="Chen S.P."/>
            <person name="Lan S."/>
            <person name="Tsai W.C."/>
            <person name="Van de Peer Y."/>
            <person name="Liu Z.J."/>
        </authorList>
    </citation>
    <scope>NUCLEOTIDE SEQUENCE [LARGE SCALE GENOMIC DNA]</scope>
    <source>
        <strain evidence="12">Lor287</strain>
    </source>
</reference>
<feature type="domain" description="Chorismate-utilising enzyme C-terminal" evidence="10">
    <location>
        <begin position="287"/>
        <end position="563"/>
    </location>
</feature>
<evidence type="ECO:0000256" key="3">
    <source>
        <dbReference type="ARBA" id="ARBA00011653"/>
    </source>
</evidence>
<comment type="function">
    <text evidence="9">Part of a heterotetrameric complex that catalyzes the two-step biosynthesis of anthranilate, an intermediate in the biosynthesis of L-tryptophan. In the first step, the glutamine-binding beta subunit of anthranilate synthase (AS) provides the glutamine amidotransferase activity which generates ammonia as a substrate that, along with chorismate, is used in the second step, catalyzed by the large alpha subunit of AS to produce anthranilate.</text>
</comment>
<feature type="domain" description="Anthranilate synthase component I N-terminal" evidence="11">
    <location>
        <begin position="72"/>
        <end position="226"/>
    </location>
</feature>
<dbReference type="PANTHER" id="PTHR11236:SF9">
    <property type="entry name" value="ANTHRANILATE SYNTHASE COMPONENT 1"/>
    <property type="match status" value="1"/>
</dbReference>
<dbReference type="GO" id="GO:0004049">
    <property type="term" value="F:anthranilate synthase activity"/>
    <property type="evidence" value="ECO:0007669"/>
    <property type="project" value="UniProtKB-EC"/>
</dbReference>
<dbReference type="EMBL" id="JBBWWQ010000009">
    <property type="protein sequence ID" value="KAK8939002.1"/>
    <property type="molecule type" value="Genomic_DNA"/>
</dbReference>
<dbReference type="Pfam" id="PF04715">
    <property type="entry name" value="Anth_synt_I_N"/>
    <property type="match status" value="1"/>
</dbReference>
<organism evidence="12 13">
    <name type="scientific">Platanthera zijinensis</name>
    <dbReference type="NCBI Taxonomy" id="2320716"/>
    <lineage>
        <taxon>Eukaryota</taxon>
        <taxon>Viridiplantae</taxon>
        <taxon>Streptophyta</taxon>
        <taxon>Embryophyta</taxon>
        <taxon>Tracheophyta</taxon>
        <taxon>Spermatophyta</taxon>
        <taxon>Magnoliopsida</taxon>
        <taxon>Liliopsida</taxon>
        <taxon>Asparagales</taxon>
        <taxon>Orchidaceae</taxon>
        <taxon>Orchidoideae</taxon>
        <taxon>Orchideae</taxon>
        <taxon>Orchidinae</taxon>
        <taxon>Platanthera</taxon>
    </lineage>
</organism>
<dbReference type="Gene3D" id="3.60.120.10">
    <property type="entry name" value="Anthranilate synthase"/>
    <property type="match status" value="1"/>
</dbReference>
<name>A0AAP0BHA8_9ASPA</name>
<comment type="caution">
    <text evidence="12">The sequence shown here is derived from an EMBL/GenBank/DDBJ whole genome shotgun (WGS) entry which is preliminary data.</text>
</comment>
<accession>A0AAP0BHA8</accession>
<dbReference type="EC" id="4.1.3.27" evidence="4"/>
<evidence type="ECO:0000313" key="13">
    <source>
        <dbReference type="Proteomes" id="UP001418222"/>
    </source>
</evidence>
<comment type="subunit">
    <text evidence="3">Heterotetramer consisting of two non-identical subunits: a beta subunit and a large alpha subunit.</text>
</comment>
<dbReference type="AlphaFoldDB" id="A0AAP0BHA8"/>
<gene>
    <name evidence="12" type="ORF">KSP39_PZI011640</name>
</gene>
<dbReference type="InterPro" id="IPR015890">
    <property type="entry name" value="Chorismate_C"/>
</dbReference>
<evidence type="ECO:0000256" key="6">
    <source>
        <dbReference type="ARBA" id="ARBA00022822"/>
    </source>
</evidence>
<dbReference type="InterPro" id="IPR019999">
    <property type="entry name" value="Anth_synth_I-like"/>
</dbReference>
<dbReference type="Proteomes" id="UP001418222">
    <property type="component" value="Unassembled WGS sequence"/>
</dbReference>
<sequence length="582" mass="65931">MENLALFSRLTSFSLPCSARNPLIRFSQRRPFASSSTAASVWTAEKEELARFTYAVKTGSNLIPLYRCIFCDHLTPILAYRCLVEEDQFEAPSFLFESVEHGFSGTSVGRYSVLGAHPAMEIVSKENVVSIVDHELGSRTEEVVDDPMGLPWRMMEGWSPHFLDELPDVFCGGWMGYFSYDTMRYVEKRRLPFSSAPEDDRDLPDVNLGLYNDVMVFDHVEKKAYVIHWVHLARYSSIDEAYRNGKNRLKALLSLVQNVELPRLSTGSVKFHTRPFDASMKRATMTKTNYKQSVLQAKEHIFAGDIFQVVLSQRFERRTYADPFEVYRALRVLNPSPYMAYVQASGCVLVASSPEILTCVRKRKIVSRPLAGTVRRGMTEIEDKMQEQKLLRDEKQRAEHIMLVDLARNDVGKVSKYGSVNVEKLMDIERYSHVMHISSTITGELFDHLNCWDALRAALPAGTVTGAPKVRAMELIDKLELRRRGPYSGGFGGVSFNGNMDIALTLRTMVFPTSSKHSNINNNNKYMHKNTNGRREWVAHLQAGAGIVADSDPEDEQRECENKVAALLFAIDLAEATFVDNM</sequence>
<evidence type="ECO:0000259" key="11">
    <source>
        <dbReference type="Pfam" id="PF04715"/>
    </source>
</evidence>
<keyword evidence="5" id="KW-0028">Amino-acid biosynthesis</keyword>
<comment type="similarity">
    <text evidence="2">Belongs to the anthranilate synthase component I family.</text>
</comment>
<protein>
    <recommendedName>
        <fullName evidence="4">anthranilate synthase</fullName>
        <ecNumber evidence="4">4.1.3.27</ecNumber>
    </recommendedName>
</protein>
<evidence type="ECO:0000256" key="9">
    <source>
        <dbReference type="ARBA" id="ARBA00056457"/>
    </source>
</evidence>
<keyword evidence="8" id="KW-0456">Lyase</keyword>
<dbReference type="NCBIfam" id="TIGR00564">
    <property type="entry name" value="trpE_most"/>
    <property type="match status" value="1"/>
</dbReference>
<evidence type="ECO:0000256" key="7">
    <source>
        <dbReference type="ARBA" id="ARBA00023141"/>
    </source>
</evidence>
<keyword evidence="7" id="KW-0057">Aromatic amino acid biosynthesis</keyword>
<evidence type="ECO:0000313" key="12">
    <source>
        <dbReference type="EMBL" id="KAK8939002.1"/>
    </source>
</evidence>
<evidence type="ECO:0000256" key="4">
    <source>
        <dbReference type="ARBA" id="ARBA00012266"/>
    </source>
</evidence>
<dbReference type="InterPro" id="IPR006805">
    <property type="entry name" value="Anth_synth_I_N"/>
</dbReference>
<dbReference type="SUPFAM" id="SSF56322">
    <property type="entry name" value="ADC synthase"/>
    <property type="match status" value="1"/>
</dbReference>
<dbReference type="PRINTS" id="PR00095">
    <property type="entry name" value="ANTSNTHASEI"/>
</dbReference>
<dbReference type="InterPro" id="IPR005801">
    <property type="entry name" value="ADC_synthase"/>
</dbReference>
<comment type="pathway">
    <text evidence="1">Amino-acid biosynthesis; L-tryptophan biosynthesis; L-tryptophan from chorismate: step 1/5.</text>
</comment>
<evidence type="ECO:0000259" key="10">
    <source>
        <dbReference type="Pfam" id="PF00425"/>
    </source>
</evidence>
<dbReference type="Pfam" id="PF00425">
    <property type="entry name" value="Chorismate_bind"/>
    <property type="match status" value="1"/>
</dbReference>
<dbReference type="InterPro" id="IPR005256">
    <property type="entry name" value="Anth_synth_I_PabB"/>
</dbReference>
<dbReference type="GO" id="GO:0000162">
    <property type="term" value="P:L-tryptophan biosynthetic process"/>
    <property type="evidence" value="ECO:0007669"/>
    <property type="project" value="UniProtKB-KW"/>
</dbReference>
<dbReference type="FunFam" id="3.60.120.10:FF:000003">
    <property type="entry name" value="Anthranilate synthase component 1"/>
    <property type="match status" value="1"/>
</dbReference>
<keyword evidence="6" id="KW-0822">Tryptophan biosynthesis</keyword>
<keyword evidence="13" id="KW-1185">Reference proteome</keyword>
<evidence type="ECO:0000256" key="5">
    <source>
        <dbReference type="ARBA" id="ARBA00022605"/>
    </source>
</evidence>
<evidence type="ECO:0000256" key="8">
    <source>
        <dbReference type="ARBA" id="ARBA00023239"/>
    </source>
</evidence>
<evidence type="ECO:0000256" key="1">
    <source>
        <dbReference type="ARBA" id="ARBA00004873"/>
    </source>
</evidence>
<proteinExistence type="inferred from homology"/>